<keyword evidence="1" id="KW-0732">Signal</keyword>
<dbReference type="SUPFAM" id="SSF53850">
    <property type="entry name" value="Periplasmic binding protein-like II"/>
    <property type="match status" value="1"/>
</dbReference>
<sequence>MLIASLLLLVLRPVQAQTEFKIVTASERGTYIQIGRDLAKWAAQPAKIDLDVLPSKGSSENVQRLRFEPGVKLALVQSDVYQAFVDQADNGNAAAGRLISPLRVVLSLYNEEIYFVTRADSPLTYIHELKDKKINIGPVGSGTALSATTLYRMMFGTALPEANASYLSNEDALLRLTSDKSLDAVIVVAGQPAKLFSEMKPEARKYIKLLRLDDNAKETARAAATYFPATIRTASYPNWMSEDVPTLSVKAFLVTYNYGNETTQTSLRQFAEALCANFDSLQAEGHPKWKEVQLDMPPLGKGWKYFAPMERTLRACMAQQRTRTVPASMQAPMKKDCTQQEKVLGLCRM</sequence>
<comment type="caution">
    <text evidence="2">The sequence shown here is derived from an EMBL/GenBank/DDBJ whole genome shotgun (WGS) entry which is preliminary data.</text>
</comment>
<dbReference type="PANTHER" id="PTHR42941">
    <property type="entry name" value="SLL1037 PROTEIN"/>
    <property type="match status" value="1"/>
</dbReference>
<evidence type="ECO:0000256" key="1">
    <source>
        <dbReference type="SAM" id="SignalP"/>
    </source>
</evidence>
<dbReference type="Gene3D" id="3.40.190.10">
    <property type="entry name" value="Periplasmic binding protein-like II"/>
    <property type="match status" value="2"/>
</dbReference>
<gene>
    <name evidence="2" type="ORF">RY831_11955</name>
</gene>
<protein>
    <submittedName>
        <fullName evidence="2">TAXI family TRAP transporter solute-binding subunit</fullName>
    </submittedName>
</protein>
<evidence type="ECO:0000313" key="3">
    <source>
        <dbReference type="Proteomes" id="UP001352263"/>
    </source>
</evidence>
<feature type="chain" id="PRO_5046001496" evidence="1">
    <location>
        <begin position="17"/>
        <end position="349"/>
    </location>
</feature>
<proteinExistence type="predicted"/>
<dbReference type="Pfam" id="PF16868">
    <property type="entry name" value="NMT1_3"/>
    <property type="match status" value="1"/>
</dbReference>
<reference evidence="2 3" key="1">
    <citation type="submission" date="2023-10" db="EMBL/GenBank/DDBJ databases">
        <title>Noviherbaspirillum sp. CPCC 100848 genome assembly.</title>
        <authorList>
            <person name="Li X.Y."/>
            <person name="Fang X.M."/>
        </authorList>
    </citation>
    <scope>NUCLEOTIDE SEQUENCE [LARGE SCALE GENOMIC DNA]</scope>
    <source>
        <strain evidence="2 3">CPCC 100848</strain>
    </source>
</reference>
<evidence type="ECO:0000313" key="2">
    <source>
        <dbReference type="EMBL" id="MEC4719867.1"/>
    </source>
</evidence>
<dbReference type="Proteomes" id="UP001352263">
    <property type="component" value="Unassembled WGS sequence"/>
</dbReference>
<dbReference type="PANTHER" id="PTHR42941:SF1">
    <property type="entry name" value="SLL1037 PROTEIN"/>
    <property type="match status" value="1"/>
</dbReference>
<dbReference type="InterPro" id="IPR011852">
    <property type="entry name" value="TRAP_TAXI"/>
</dbReference>
<accession>A0ABU6J895</accession>
<dbReference type="EMBL" id="JAWIIV010000008">
    <property type="protein sequence ID" value="MEC4719867.1"/>
    <property type="molecule type" value="Genomic_DNA"/>
</dbReference>
<keyword evidence="3" id="KW-1185">Reference proteome</keyword>
<dbReference type="NCBIfam" id="TIGR02122">
    <property type="entry name" value="TRAP_TAXI"/>
    <property type="match status" value="1"/>
</dbReference>
<organism evidence="2 3">
    <name type="scientific">Noviherbaspirillum album</name>
    <dbReference type="NCBI Taxonomy" id="3080276"/>
    <lineage>
        <taxon>Bacteria</taxon>
        <taxon>Pseudomonadati</taxon>
        <taxon>Pseudomonadota</taxon>
        <taxon>Betaproteobacteria</taxon>
        <taxon>Burkholderiales</taxon>
        <taxon>Oxalobacteraceae</taxon>
        <taxon>Noviherbaspirillum</taxon>
    </lineage>
</organism>
<name>A0ABU6J895_9BURK</name>
<feature type="signal peptide" evidence="1">
    <location>
        <begin position="1"/>
        <end position="16"/>
    </location>
</feature>